<reference evidence="1" key="1">
    <citation type="submission" date="2018-05" db="EMBL/GenBank/DDBJ databases">
        <authorList>
            <person name="Lanie J.A."/>
            <person name="Ng W.-L."/>
            <person name="Kazmierczak K.M."/>
            <person name="Andrzejewski T.M."/>
            <person name="Davidsen T.M."/>
            <person name="Wayne K.J."/>
            <person name="Tettelin H."/>
            <person name="Glass J.I."/>
            <person name="Rusch D."/>
            <person name="Podicherti R."/>
            <person name="Tsui H.-C.T."/>
            <person name="Winkler M.E."/>
        </authorList>
    </citation>
    <scope>NUCLEOTIDE SEQUENCE</scope>
</reference>
<name>A0A382LBU4_9ZZZZ</name>
<dbReference type="SUPFAM" id="SSF56784">
    <property type="entry name" value="HAD-like"/>
    <property type="match status" value="1"/>
</dbReference>
<evidence type="ECO:0008006" key="2">
    <source>
        <dbReference type="Google" id="ProtNLM"/>
    </source>
</evidence>
<sequence>MDNLSAMSKQQLNEIKIILTDIDDTLTTDGRLTGEAYVAMERLSESGYTVIPVTGRCAGWCDHIARMWPVSGVVGESGAFFYSYDHNSKMMQHKYCQTENVRKENYVLLQKIKKTILANVPGAALASDHDFRLTDLAIDFAEDVSPLPFEKVSEIVNIVERSGAIAKTSSIHVNCWFGDHNKLS</sequence>
<evidence type="ECO:0000313" key="1">
    <source>
        <dbReference type="EMBL" id="SVC34119.1"/>
    </source>
</evidence>
<organism evidence="1">
    <name type="scientific">marine metagenome</name>
    <dbReference type="NCBI Taxonomy" id="408172"/>
    <lineage>
        <taxon>unclassified sequences</taxon>
        <taxon>metagenomes</taxon>
        <taxon>ecological metagenomes</taxon>
    </lineage>
</organism>
<feature type="non-terminal residue" evidence="1">
    <location>
        <position position="184"/>
    </location>
</feature>
<dbReference type="AlphaFoldDB" id="A0A382LBU4"/>
<dbReference type="InterPro" id="IPR023214">
    <property type="entry name" value="HAD_sf"/>
</dbReference>
<dbReference type="InterPro" id="IPR006379">
    <property type="entry name" value="HAD-SF_hydro_IIB"/>
</dbReference>
<proteinExistence type="predicted"/>
<dbReference type="EMBL" id="UINC01086033">
    <property type="protein sequence ID" value="SVC34119.1"/>
    <property type="molecule type" value="Genomic_DNA"/>
</dbReference>
<dbReference type="Pfam" id="PF08282">
    <property type="entry name" value="Hydrolase_3"/>
    <property type="match status" value="1"/>
</dbReference>
<protein>
    <recommendedName>
        <fullName evidence="2">Sucrose phosphatase-like domain-containing protein</fullName>
    </recommendedName>
</protein>
<dbReference type="Gene3D" id="3.40.50.1000">
    <property type="entry name" value="HAD superfamily/HAD-like"/>
    <property type="match status" value="1"/>
</dbReference>
<dbReference type="NCBIfam" id="TIGR01484">
    <property type="entry name" value="HAD-SF-IIB"/>
    <property type="match status" value="1"/>
</dbReference>
<accession>A0A382LBU4</accession>
<gene>
    <name evidence="1" type="ORF">METZ01_LOCUS286973</name>
</gene>
<dbReference type="InterPro" id="IPR036412">
    <property type="entry name" value="HAD-like_sf"/>
</dbReference>